<dbReference type="AlphaFoldDB" id="A0A9N9JX15"/>
<gene>
    <name evidence="1" type="ORF">DERYTH_LOCUS22715</name>
</gene>
<feature type="non-terminal residue" evidence="1">
    <location>
        <position position="41"/>
    </location>
</feature>
<organism evidence="1 2">
    <name type="scientific">Dentiscutata erythropus</name>
    <dbReference type="NCBI Taxonomy" id="1348616"/>
    <lineage>
        <taxon>Eukaryota</taxon>
        <taxon>Fungi</taxon>
        <taxon>Fungi incertae sedis</taxon>
        <taxon>Mucoromycota</taxon>
        <taxon>Glomeromycotina</taxon>
        <taxon>Glomeromycetes</taxon>
        <taxon>Diversisporales</taxon>
        <taxon>Gigasporaceae</taxon>
        <taxon>Dentiscutata</taxon>
    </lineage>
</organism>
<reference evidence="1" key="1">
    <citation type="submission" date="2021-06" db="EMBL/GenBank/DDBJ databases">
        <authorList>
            <person name="Kallberg Y."/>
            <person name="Tangrot J."/>
            <person name="Rosling A."/>
        </authorList>
    </citation>
    <scope>NUCLEOTIDE SEQUENCE</scope>
    <source>
        <strain evidence="1">MA453B</strain>
    </source>
</reference>
<protein>
    <submittedName>
        <fullName evidence="1">25802_t:CDS:1</fullName>
    </submittedName>
</protein>
<proteinExistence type="predicted"/>
<keyword evidence="2" id="KW-1185">Reference proteome</keyword>
<evidence type="ECO:0000313" key="1">
    <source>
        <dbReference type="EMBL" id="CAG8797637.1"/>
    </source>
</evidence>
<comment type="caution">
    <text evidence="1">The sequence shown here is derived from an EMBL/GenBank/DDBJ whole genome shotgun (WGS) entry which is preliminary data.</text>
</comment>
<name>A0A9N9JX15_9GLOM</name>
<sequence>MVQVWHNHDEKKRTLRTLEFISVIDKSYSNDVERIQLIERG</sequence>
<dbReference type="EMBL" id="CAJVPY010032318">
    <property type="protein sequence ID" value="CAG8797637.1"/>
    <property type="molecule type" value="Genomic_DNA"/>
</dbReference>
<accession>A0A9N9JX15</accession>
<evidence type="ECO:0000313" key="2">
    <source>
        <dbReference type="Proteomes" id="UP000789405"/>
    </source>
</evidence>
<dbReference type="Proteomes" id="UP000789405">
    <property type="component" value="Unassembled WGS sequence"/>
</dbReference>